<dbReference type="OrthoDB" id="2434612at2759"/>
<feature type="region of interest" description="Disordered" evidence="1">
    <location>
        <begin position="1"/>
        <end position="75"/>
    </location>
</feature>
<feature type="compositionally biased region" description="Basic residues" evidence="1">
    <location>
        <begin position="52"/>
        <end position="66"/>
    </location>
</feature>
<feature type="compositionally biased region" description="Basic and acidic residues" evidence="1">
    <location>
        <begin position="40"/>
        <end position="51"/>
    </location>
</feature>
<feature type="compositionally biased region" description="Polar residues" evidence="1">
    <location>
        <begin position="8"/>
        <end position="19"/>
    </location>
</feature>
<dbReference type="EMBL" id="WTPW01003496">
    <property type="protein sequence ID" value="KAF0341594.1"/>
    <property type="molecule type" value="Genomic_DNA"/>
</dbReference>
<organism evidence="2 3">
    <name type="scientific">Gigaspora margarita</name>
    <dbReference type="NCBI Taxonomy" id="4874"/>
    <lineage>
        <taxon>Eukaryota</taxon>
        <taxon>Fungi</taxon>
        <taxon>Fungi incertae sedis</taxon>
        <taxon>Mucoromycota</taxon>
        <taxon>Glomeromycotina</taxon>
        <taxon>Glomeromycetes</taxon>
        <taxon>Diversisporales</taxon>
        <taxon>Gigasporaceae</taxon>
        <taxon>Gigaspora</taxon>
    </lineage>
</organism>
<dbReference type="Proteomes" id="UP000439903">
    <property type="component" value="Unassembled WGS sequence"/>
</dbReference>
<gene>
    <name evidence="2" type="ORF">F8M41_016261</name>
</gene>
<proteinExistence type="predicted"/>
<protein>
    <submittedName>
        <fullName evidence="2">Uncharacterized protein</fullName>
    </submittedName>
</protein>
<evidence type="ECO:0000256" key="1">
    <source>
        <dbReference type="SAM" id="MobiDB-lite"/>
    </source>
</evidence>
<evidence type="ECO:0000313" key="2">
    <source>
        <dbReference type="EMBL" id="KAF0341594.1"/>
    </source>
</evidence>
<name>A0A8H3ZZW5_GIGMA</name>
<dbReference type="AlphaFoldDB" id="A0A8H3ZZW5"/>
<sequence>MGKLASYLFQQNSSSQSMDIRSGSKIKVQPASIQRRKSRVQKENIDPTEMKARKKRTTSKRSHKLSKNVTENKPN</sequence>
<accession>A0A8H3ZZW5</accession>
<keyword evidence="3" id="KW-1185">Reference proteome</keyword>
<reference evidence="2 3" key="1">
    <citation type="journal article" date="2019" name="Environ. Microbiol.">
        <title>At the nexus of three kingdoms: the genome of the mycorrhizal fungus Gigaspora margarita provides insights into plant, endobacterial and fungal interactions.</title>
        <authorList>
            <person name="Venice F."/>
            <person name="Ghignone S."/>
            <person name="Salvioli di Fossalunga A."/>
            <person name="Amselem J."/>
            <person name="Novero M."/>
            <person name="Xianan X."/>
            <person name="Sedzielewska Toro K."/>
            <person name="Morin E."/>
            <person name="Lipzen A."/>
            <person name="Grigoriev I.V."/>
            <person name="Henrissat B."/>
            <person name="Martin F.M."/>
            <person name="Bonfante P."/>
        </authorList>
    </citation>
    <scope>NUCLEOTIDE SEQUENCE [LARGE SCALE GENOMIC DNA]</scope>
    <source>
        <strain evidence="2 3">BEG34</strain>
    </source>
</reference>
<comment type="caution">
    <text evidence="2">The sequence shown here is derived from an EMBL/GenBank/DDBJ whole genome shotgun (WGS) entry which is preliminary data.</text>
</comment>
<evidence type="ECO:0000313" key="3">
    <source>
        <dbReference type="Proteomes" id="UP000439903"/>
    </source>
</evidence>